<feature type="transmembrane region" description="Helical" evidence="6">
    <location>
        <begin position="253"/>
        <end position="274"/>
    </location>
</feature>
<proteinExistence type="predicted"/>
<dbReference type="GO" id="GO:0005886">
    <property type="term" value="C:plasma membrane"/>
    <property type="evidence" value="ECO:0007669"/>
    <property type="project" value="UniProtKB-SubCell"/>
</dbReference>
<feature type="transmembrane region" description="Helical" evidence="6">
    <location>
        <begin position="219"/>
        <end position="238"/>
    </location>
</feature>
<evidence type="ECO:0000256" key="3">
    <source>
        <dbReference type="ARBA" id="ARBA00022692"/>
    </source>
</evidence>
<keyword evidence="5 6" id="KW-0472">Membrane</keyword>
<dbReference type="AlphaFoldDB" id="N9TDH3"/>
<evidence type="ECO:0000256" key="2">
    <source>
        <dbReference type="ARBA" id="ARBA00022475"/>
    </source>
</evidence>
<dbReference type="EMBL" id="APRN01000030">
    <property type="protein sequence ID" value="ENX61612.1"/>
    <property type="molecule type" value="Genomic_DNA"/>
</dbReference>
<feature type="transmembrane region" description="Helical" evidence="6">
    <location>
        <begin position="392"/>
        <end position="410"/>
    </location>
</feature>
<comment type="caution">
    <text evidence="7">The sequence shown here is derived from an EMBL/GenBank/DDBJ whole genome shotgun (WGS) entry which is preliminary data.</text>
</comment>
<organism evidence="7 8">
    <name type="scientific">Acinetobacter higginsii</name>
    <dbReference type="NCBI Taxonomy" id="70347"/>
    <lineage>
        <taxon>Bacteria</taxon>
        <taxon>Pseudomonadati</taxon>
        <taxon>Pseudomonadota</taxon>
        <taxon>Gammaproteobacteria</taxon>
        <taxon>Moraxellales</taxon>
        <taxon>Moraxellaceae</taxon>
        <taxon>Acinetobacter</taxon>
    </lineage>
</organism>
<dbReference type="OrthoDB" id="103403at2"/>
<comment type="subcellular location">
    <subcellularLocation>
        <location evidence="1">Cell membrane</location>
        <topology evidence="1">Multi-pass membrane protein</topology>
    </subcellularLocation>
</comment>
<evidence type="ECO:0000256" key="6">
    <source>
        <dbReference type="SAM" id="Phobius"/>
    </source>
</evidence>
<feature type="transmembrane region" description="Helical" evidence="6">
    <location>
        <begin position="334"/>
        <end position="356"/>
    </location>
</feature>
<name>N9TDH3_9GAMM</name>
<keyword evidence="3 6" id="KW-0812">Transmembrane</keyword>
<protein>
    <submittedName>
        <fullName evidence="7">Uncharacterized protein</fullName>
    </submittedName>
</protein>
<feature type="transmembrane region" description="Helical" evidence="6">
    <location>
        <begin position="294"/>
        <end position="314"/>
    </location>
</feature>
<evidence type="ECO:0000256" key="4">
    <source>
        <dbReference type="ARBA" id="ARBA00022989"/>
    </source>
</evidence>
<feature type="transmembrane region" description="Helical" evidence="6">
    <location>
        <begin position="119"/>
        <end position="138"/>
    </location>
</feature>
<reference evidence="7 8" key="1">
    <citation type="submission" date="2013-02" db="EMBL/GenBank/DDBJ databases">
        <title>The Genome Sequence of Acinetobacter sp. CIP 70.18.</title>
        <authorList>
            <consortium name="The Broad Institute Genome Sequencing Platform"/>
            <consortium name="The Broad Institute Genome Sequencing Center for Infectious Disease"/>
            <person name="Cerqueira G."/>
            <person name="Feldgarden M."/>
            <person name="Courvalin P."/>
            <person name="Perichon B."/>
            <person name="Grillot-Courvalin C."/>
            <person name="Clermont D."/>
            <person name="Rocha E."/>
            <person name="Yoon E.-J."/>
            <person name="Nemec A."/>
            <person name="Walker B."/>
            <person name="Young S.K."/>
            <person name="Zeng Q."/>
            <person name="Gargeya S."/>
            <person name="Fitzgerald M."/>
            <person name="Haas B."/>
            <person name="Abouelleil A."/>
            <person name="Alvarado L."/>
            <person name="Arachchi H.M."/>
            <person name="Berlin A.M."/>
            <person name="Chapman S.B."/>
            <person name="Dewar J."/>
            <person name="Goldberg J."/>
            <person name="Griggs A."/>
            <person name="Gujja S."/>
            <person name="Hansen M."/>
            <person name="Howarth C."/>
            <person name="Imamovic A."/>
            <person name="Larimer J."/>
            <person name="McCowan C."/>
            <person name="Murphy C."/>
            <person name="Neiman D."/>
            <person name="Pearson M."/>
            <person name="Priest M."/>
            <person name="Roberts A."/>
            <person name="Saif S."/>
            <person name="Shea T."/>
            <person name="Sisk P."/>
            <person name="Sykes S."/>
            <person name="Wortman J."/>
            <person name="Nusbaum C."/>
            <person name="Birren B."/>
        </authorList>
    </citation>
    <scope>NUCLEOTIDE SEQUENCE [LARGE SCALE GENOMIC DNA]</scope>
    <source>
        <strain evidence="7 8">CIP 70.18</strain>
    </source>
</reference>
<dbReference type="PANTHER" id="PTHR30250">
    <property type="entry name" value="PST FAMILY PREDICTED COLANIC ACID TRANSPORTER"/>
    <property type="match status" value="1"/>
</dbReference>
<dbReference type="PANTHER" id="PTHR30250:SF11">
    <property type="entry name" value="O-ANTIGEN TRANSPORTER-RELATED"/>
    <property type="match status" value="1"/>
</dbReference>
<gene>
    <name evidence="7" type="ORF">F902_00649</name>
</gene>
<feature type="transmembrane region" description="Helical" evidence="6">
    <location>
        <begin position="94"/>
        <end position="113"/>
    </location>
</feature>
<keyword evidence="2" id="KW-1003">Cell membrane</keyword>
<keyword evidence="4 6" id="KW-1133">Transmembrane helix</keyword>
<accession>N9TDH3</accession>
<evidence type="ECO:0000256" key="1">
    <source>
        <dbReference type="ARBA" id="ARBA00004651"/>
    </source>
</evidence>
<dbReference type="Proteomes" id="UP000013084">
    <property type="component" value="Unassembled WGS sequence"/>
</dbReference>
<keyword evidence="8" id="KW-1185">Reference proteome</keyword>
<dbReference type="PATRIC" id="fig|1217700.3.peg.613"/>
<sequence length="431" mass="49655">MQFLKLMINKFKNRIFTNSIWMMSEKLVSIFGLIFVTSFVAKYIGPENFGKLTLASSVFATIQIVAMFGSENIIFQKTAKDRKFGEYIISATKLTRDFIYITLSLITLIYIYIATDSLTFIFSLATSLAVYFAVHDVYSIYFNAILESKINAFCNILALITSLLIRYFIAKFQLAIELLCVPIVIITLLPFLLRKFIFNRRRVIKKEINNERLKKYRRFMLSVGGKLFLFSLSVAFFSRSSQLALGIKSQYELGLFTVVMTLGGSFYFVLLAVISSYFTKIYQEVNLEKTQKMVAFLSVIIICISTFFISFFGLFGGKVVNFLYGKEFLVSNEILILAVVLTMFSGLSTIAERYLLKFNAYDYLKKKTLYSMALNIILTIIFVYYWGLMGAMLAMLISEVIASTVLNYFYKNGIIFKMHKMIFSPLIYRKY</sequence>
<evidence type="ECO:0000313" key="7">
    <source>
        <dbReference type="EMBL" id="ENX61612.1"/>
    </source>
</evidence>
<dbReference type="HOGENOM" id="CLU_022017_8_1_6"/>
<feature type="transmembrane region" description="Helical" evidence="6">
    <location>
        <begin position="175"/>
        <end position="198"/>
    </location>
</feature>
<feature type="transmembrane region" description="Helical" evidence="6">
    <location>
        <begin position="52"/>
        <end position="74"/>
    </location>
</feature>
<feature type="transmembrane region" description="Helical" evidence="6">
    <location>
        <begin position="368"/>
        <end position="386"/>
    </location>
</feature>
<evidence type="ECO:0000313" key="8">
    <source>
        <dbReference type="Proteomes" id="UP000013084"/>
    </source>
</evidence>
<feature type="transmembrane region" description="Helical" evidence="6">
    <location>
        <begin position="150"/>
        <end position="169"/>
    </location>
</feature>
<evidence type="ECO:0000256" key="5">
    <source>
        <dbReference type="ARBA" id="ARBA00023136"/>
    </source>
</evidence>
<dbReference type="InterPro" id="IPR050833">
    <property type="entry name" value="Poly_Biosynth_Transport"/>
</dbReference>
<dbReference type="RefSeq" id="WP_005200912.1">
    <property type="nucleotide sequence ID" value="NZ_KB850070.1"/>
</dbReference>